<evidence type="ECO:0000256" key="7">
    <source>
        <dbReference type="PIRSR" id="PIRSR000699-1"/>
    </source>
</evidence>
<sequence>MNEKMEQTIFQIILHGGNGRSASMEAIAAAKRGDSVLAEQKLQEAARELTEAHHYQTELIQNEAGGEKTEMTLLMVHAQDHLMNAMTVKDMAAELVELYGKVSVQGGAKI</sequence>
<dbReference type="PROSITE" id="PS51095">
    <property type="entry name" value="PTS_EIIA_TYPE_3"/>
    <property type="match status" value="1"/>
</dbReference>
<reference evidence="11" key="1">
    <citation type="submission" date="2016-02" db="EMBL/GenBank/DDBJ databases">
        <authorList>
            <person name="Dunlap C."/>
        </authorList>
    </citation>
    <scope>NUCLEOTIDE SEQUENCE [LARGE SCALE GENOMIC DNA]</scope>
    <source>
        <strain evidence="11">NRRL B-41092</strain>
    </source>
</reference>
<dbReference type="Gene3D" id="1.20.58.80">
    <property type="entry name" value="Phosphotransferase system, lactose/cellobiose-type IIA subunit"/>
    <property type="match status" value="1"/>
</dbReference>
<dbReference type="PIRSF" id="PIRSF000699">
    <property type="entry name" value="PTS_IILac_III"/>
    <property type="match status" value="1"/>
</dbReference>
<dbReference type="SUPFAM" id="SSF46973">
    <property type="entry name" value="Enzyme IIa from lactose specific PTS, IIa-lac"/>
    <property type="match status" value="1"/>
</dbReference>
<dbReference type="FunFam" id="1.20.58.80:FF:000001">
    <property type="entry name" value="PTS system, lactose-specific IIa component"/>
    <property type="match status" value="1"/>
</dbReference>
<evidence type="ECO:0000256" key="6">
    <source>
        <dbReference type="ARBA" id="ARBA00022683"/>
    </source>
</evidence>
<organism evidence="10 11">
    <name type="scientific">Bacillus nakamurai</name>
    <dbReference type="NCBI Taxonomy" id="1793963"/>
    <lineage>
        <taxon>Bacteria</taxon>
        <taxon>Bacillati</taxon>
        <taxon>Bacillota</taxon>
        <taxon>Bacilli</taxon>
        <taxon>Bacillales</taxon>
        <taxon>Bacillaceae</taxon>
        <taxon>Bacillus</taxon>
    </lineage>
</organism>
<dbReference type="Proteomes" id="UP000075430">
    <property type="component" value="Unassembled WGS sequence"/>
</dbReference>
<evidence type="ECO:0000313" key="11">
    <source>
        <dbReference type="Proteomes" id="UP000075430"/>
    </source>
</evidence>
<evidence type="ECO:0000256" key="8">
    <source>
        <dbReference type="PIRSR" id="PIRSR000699-2"/>
    </source>
</evidence>
<dbReference type="GO" id="GO:0009401">
    <property type="term" value="P:phosphoenolpyruvate-dependent sugar phosphotransferase system"/>
    <property type="evidence" value="ECO:0007669"/>
    <property type="project" value="UniProtKB-KW"/>
</dbReference>
<gene>
    <name evidence="10" type="ORF">AXI58_04915</name>
</gene>
<keyword evidence="6" id="KW-0598">Phosphotransferase system</keyword>
<keyword evidence="5" id="KW-0808">Transferase</keyword>
<evidence type="ECO:0000256" key="4">
    <source>
        <dbReference type="ARBA" id="ARBA00022597"/>
    </source>
</evidence>
<dbReference type="PANTHER" id="PTHR34382">
    <property type="entry name" value="PTS SYSTEM N,N'-DIACETYLCHITOBIOSE-SPECIFIC EIIA COMPONENT"/>
    <property type="match status" value="1"/>
</dbReference>
<comment type="cofactor">
    <cofactor evidence="8">
        <name>Mg(2+)</name>
        <dbReference type="ChEBI" id="CHEBI:18420"/>
    </cofactor>
    <text evidence="8">Binds 1 Mg(2+) ion per trimer.</text>
</comment>
<comment type="caution">
    <text evidence="10">The sequence shown here is derived from an EMBL/GenBank/DDBJ whole genome shotgun (WGS) entry which is preliminary data.</text>
</comment>
<dbReference type="CDD" id="cd00215">
    <property type="entry name" value="PTS_IIA_lac"/>
    <property type="match status" value="1"/>
</dbReference>
<dbReference type="InterPro" id="IPR003188">
    <property type="entry name" value="PTS_IIA_lac/cel"/>
</dbReference>
<dbReference type="AlphaFoldDB" id="A0A150F3F3"/>
<keyword evidence="4" id="KW-0762">Sugar transport</keyword>
<keyword evidence="11" id="KW-1185">Reference proteome</keyword>
<dbReference type="GO" id="GO:0005737">
    <property type="term" value="C:cytoplasm"/>
    <property type="evidence" value="ECO:0007669"/>
    <property type="project" value="UniProtKB-SubCell"/>
</dbReference>
<feature type="binding site" evidence="8">
    <location>
        <position position="80"/>
    </location>
    <ligand>
        <name>Mg(2+)</name>
        <dbReference type="ChEBI" id="CHEBI:18420"/>
        <note>ligand shared between all trimeric partners</note>
    </ligand>
</feature>
<accession>A0A150F3F3</accession>
<dbReference type="STRING" id="1793963.AXI58_04915"/>
<dbReference type="EMBL" id="LSBA01000039">
    <property type="protein sequence ID" value="KXZ13027.1"/>
    <property type="molecule type" value="Genomic_DNA"/>
</dbReference>
<comment type="subcellular location">
    <subcellularLocation>
        <location evidence="1">Cytoplasm</location>
    </subcellularLocation>
</comment>
<feature type="modified residue" description="Phosphohistidine; by HPr" evidence="9">
    <location>
        <position position="77"/>
    </location>
</feature>
<dbReference type="PANTHER" id="PTHR34382:SF7">
    <property type="entry name" value="PTS SYSTEM N,N'-DIACETYLCHITOBIOSE-SPECIFIC EIIA COMPONENT"/>
    <property type="match status" value="1"/>
</dbReference>
<evidence type="ECO:0000256" key="2">
    <source>
        <dbReference type="ARBA" id="ARBA00022448"/>
    </source>
</evidence>
<name>A0A150F3F3_9BACI</name>
<evidence type="ECO:0000256" key="3">
    <source>
        <dbReference type="ARBA" id="ARBA00022490"/>
    </source>
</evidence>
<protein>
    <submittedName>
        <fullName evidence="10">PTS cellobiose transporter subunit IIA</fullName>
    </submittedName>
</protein>
<evidence type="ECO:0000256" key="9">
    <source>
        <dbReference type="PROSITE-ProRule" id="PRU00418"/>
    </source>
</evidence>
<keyword evidence="2" id="KW-0813">Transport</keyword>
<keyword evidence="8" id="KW-0479">Metal-binding</keyword>
<feature type="active site" description="Tele-phosphohistidine intermediate" evidence="7">
    <location>
        <position position="77"/>
    </location>
</feature>
<keyword evidence="8" id="KW-0460">Magnesium</keyword>
<dbReference type="GO" id="GO:0046872">
    <property type="term" value="F:metal ion binding"/>
    <property type="evidence" value="ECO:0007669"/>
    <property type="project" value="UniProtKB-KW"/>
</dbReference>
<evidence type="ECO:0000313" key="10">
    <source>
        <dbReference type="EMBL" id="KXZ13027.1"/>
    </source>
</evidence>
<dbReference type="InterPro" id="IPR036542">
    <property type="entry name" value="PTS_IIA_lac/cel_sf"/>
</dbReference>
<dbReference type="OrthoDB" id="350602at2"/>
<evidence type="ECO:0000256" key="5">
    <source>
        <dbReference type="ARBA" id="ARBA00022679"/>
    </source>
</evidence>
<dbReference type="GO" id="GO:0016740">
    <property type="term" value="F:transferase activity"/>
    <property type="evidence" value="ECO:0007669"/>
    <property type="project" value="UniProtKB-KW"/>
</dbReference>
<dbReference type="RefSeq" id="WP_061523256.1">
    <property type="nucleotide sequence ID" value="NZ_JAJJBV010000007.1"/>
</dbReference>
<evidence type="ECO:0000256" key="1">
    <source>
        <dbReference type="ARBA" id="ARBA00004496"/>
    </source>
</evidence>
<dbReference type="Pfam" id="PF02255">
    <property type="entry name" value="PTS_IIA"/>
    <property type="match status" value="1"/>
</dbReference>
<proteinExistence type="predicted"/>
<keyword evidence="3" id="KW-0963">Cytoplasm</keyword>